<dbReference type="EMBL" id="JADOGI010000313">
    <property type="protein sequence ID" value="MBF8193724.1"/>
    <property type="molecule type" value="Genomic_DNA"/>
</dbReference>
<protein>
    <submittedName>
        <fullName evidence="2">ATP-binding protein</fullName>
    </submittedName>
</protein>
<proteinExistence type="predicted"/>
<sequence>MDTPPHRLGLERAVEVHSGHDGLAGVTGSGYVIGADLVLTCADVVDPAAPCRVRPPWSSHWAAAEPVWRGHGGVLLRVPESPWSAVPGIDQVRWARVATISGDTPAGDGAYRRSLVGEGGYQPRSPAGDGGSGDRLRSPAGDGGSDADQLPLPAGDGESGAYRLGSPAGDGASGVHRLRCVARGFAGSGRRRVAQTLSCLVASPTSAVSEVLTVSVLDSAPASLWEGGAGVWEGMAGAALLAEPAQQIIGLIAPGPVGHSLAAIPVTSLLGDERFRELTAFTPGRLETVAGGESSVILPDLLIPAREQPPQDCPDWRLLLPRHAVVPFLGRQEELAELREWAADATPLSVAVLTGRSGTGKTRLAGELCEELAEAGWDTGFLPLDAVCVPLSDPAATLDALRPTLLVVDHPEPSAPLVGELVRRLARHRHNPRTRLLLLAREPGEAEWWRRLDTAAGGWLRRLNTTTVHLNTRPLTLTERTLHA</sequence>
<evidence type="ECO:0000256" key="1">
    <source>
        <dbReference type="SAM" id="MobiDB-lite"/>
    </source>
</evidence>
<gene>
    <name evidence="2" type="ORF">ITP53_50220</name>
</gene>
<organism evidence="2 3">
    <name type="scientific">Nonomuraea cypriaca</name>
    <dbReference type="NCBI Taxonomy" id="1187855"/>
    <lineage>
        <taxon>Bacteria</taxon>
        <taxon>Bacillati</taxon>
        <taxon>Actinomycetota</taxon>
        <taxon>Actinomycetes</taxon>
        <taxon>Streptosporangiales</taxon>
        <taxon>Streptosporangiaceae</taxon>
        <taxon>Nonomuraea</taxon>
    </lineage>
</organism>
<feature type="non-terminal residue" evidence="2">
    <location>
        <position position="484"/>
    </location>
</feature>
<name>A0A931ANN0_9ACTN</name>
<reference evidence="2" key="1">
    <citation type="submission" date="2020-11" db="EMBL/GenBank/DDBJ databases">
        <title>Whole-genome analyses of Nonomuraea sp. K274.</title>
        <authorList>
            <person name="Veyisoglu A."/>
        </authorList>
    </citation>
    <scope>NUCLEOTIDE SEQUENCE</scope>
    <source>
        <strain evidence="2">K274</strain>
    </source>
</reference>
<feature type="region of interest" description="Disordered" evidence="1">
    <location>
        <begin position="107"/>
        <end position="173"/>
    </location>
</feature>
<keyword evidence="2" id="KW-0547">Nucleotide-binding</keyword>
<keyword evidence="2" id="KW-0067">ATP-binding</keyword>
<dbReference type="Gene3D" id="3.40.50.300">
    <property type="entry name" value="P-loop containing nucleotide triphosphate hydrolases"/>
    <property type="match status" value="1"/>
</dbReference>
<dbReference type="SUPFAM" id="SSF52540">
    <property type="entry name" value="P-loop containing nucleoside triphosphate hydrolases"/>
    <property type="match status" value="1"/>
</dbReference>
<dbReference type="RefSeq" id="WP_195902576.1">
    <property type="nucleotide sequence ID" value="NZ_JADOGI010000313.1"/>
</dbReference>
<evidence type="ECO:0000313" key="3">
    <source>
        <dbReference type="Proteomes" id="UP000605361"/>
    </source>
</evidence>
<dbReference type="SUPFAM" id="SSF50494">
    <property type="entry name" value="Trypsin-like serine proteases"/>
    <property type="match status" value="1"/>
</dbReference>
<keyword evidence="3" id="KW-1185">Reference proteome</keyword>
<dbReference type="Proteomes" id="UP000605361">
    <property type="component" value="Unassembled WGS sequence"/>
</dbReference>
<evidence type="ECO:0000313" key="2">
    <source>
        <dbReference type="EMBL" id="MBF8193724.1"/>
    </source>
</evidence>
<dbReference type="InterPro" id="IPR009003">
    <property type="entry name" value="Peptidase_S1_PA"/>
</dbReference>
<dbReference type="GO" id="GO:0005524">
    <property type="term" value="F:ATP binding"/>
    <property type="evidence" value="ECO:0007669"/>
    <property type="project" value="UniProtKB-KW"/>
</dbReference>
<comment type="caution">
    <text evidence="2">The sequence shown here is derived from an EMBL/GenBank/DDBJ whole genome shotgun (WGS) entry which is preliminary data.</text>
</comment>
<accession>A0A931ANN0</accession>
<dbReference type="InterPro" id="IPR027417">
    <property type="entry name" value="P-loop_NTPase"/>
</dbReference>
<dbReference type="AlphaFoldDB" id="A0A931ANN0"/>